<feature type="compositionally biased region" description="Polar residues" evidence="1">
    <location>
        <begin position="372"/>
        <end position="395"/>
    </location>
</feature>
<evidence type="ECO:0000313" key="4">
    <source>
        <dbReference type="Proteomes" id="UP000807371"/>
    </source>
</evidence>
<name>A0ABS0NQE4_9ACTN</name>
<feature type="transmembrane region" description="Helical" evidence="2">
    <location>
        <begin position="123"/>
        <end position="142"/>
    </location>
</feature>
<comment type="caution">
    <text evidence="3">The sequence shown here is derived from an EMBL/GenBank/DDBJ whole genome shotgun (WGS) entry which is preliminary data.</text>
</comment>
<feature type="transmembrane region" description="Helical" evidence="2">
    <location>
        <begin position="12"/>
        <end position="30"/>
    </location>
</feature>
<accession>A0ABS0NQE4</accession>
<proteinExistence type="predicted"/>
<protein>
    <recommendedName>
        <fullName evidence="5">Integral membrane protein</fullName>
    </recommendedName>
</protein>
<organism evidence="3 4">
    <name type="scientific">Streptomyces pactum</name>
    <dbReference type="NCBI Taxonomy" id="68249"/>
    <lineage>
        <taxon>Bacteria</taxon>
        <taxon>Bacillati</taxon>
        <taxon>Actinomycetota</taxon>
        <taxon>Actinomycetes</taxon>
        <taxon>Kitasatosporales</taxon>
        <taxon>Streptomycetaceae</taxon>
        <taxon>Streptomyces</taxon>
    </lineage>
</organism>
<keyword evidence="2" id="KW-0812">Transmembrane</keyword>
<dbReference type="Proteomes" id="UP000807371">
    <property type="component" value="Unassembled WGS sequence"/>
</dbReference>
<dbReference type="RefSeq" id="WP_197990719.1">
    <property type="nucleotide sequence ID" value="NZ_JACYXC010000001.1"/>
</dbReference>
<keyword evidence="2" id="KW-0472">Membrane</keyword>
<evidence type="ECO:0000313" key="3">
    <source>
        <dbReference type="EMBL" id="MBH5337421.1"/>
    </source>
</evidence>
<keyword evidence="4" id="KW-1185">Reference proteome</keyword>
<gene>
    <name evidence="3" type="ORF">IHE55_22715</name>
</gene>
<dbReference type="EMBL" id="JACYXC010000001">
    <property type="protein sequence ID" value="MBH5337421.1"/>
    <property type="molecule type" value="Genomic_DNA"/>
</dbReference>
<keyword evidence="2" id="KW-1133">Transmembrane helix</keyword>
<evidence type="ECO:0008006" key="5">
    <source>
        <dbReference type="Google" id="ProtNLM"/>
    </source>
</evidence>
<evidence type="ECO:0000256" key="2">
    <source>
        <dbReference type="SAM" id="Phobius"/>
    </source>
</evidence>
<reference evidence="3 4" key="1">
    <citation type="submission" date="2020-09" db="EMBL/GenBank/DDBJ databases">
        <title>Biosynthesis of the nuclear factor of activated T cells inhibitor NFAT-133 and its congeners in Streptomyces pactum.</title>
        <authorList>
            <person name="Zhou W."/>
            <person name="Posri P."/>
            <person name="Abugrain M.E."/>
            <person name="Weisberg A.J."/>
            <person name="Chang J.H."/>
            <person name="Mahmud T."/>
        </authorList>
    </citation>
    <scope>NUCLEOTIDE SEQUENCE [LARGE SCALE GENOMIC DNA]</scope>
    <source>
        <strain evidence="3 4">ATCC 27456</strain>
    </source>
</reference>
<evidence type="ECO:0000256" key="1">
    <source>
        <dbReference type="SAM" id="MobiDB-lite"/>
    </source>
</evidence>
<sequence length="395" mass="43076">MTGTRFENIAFLWGWWTFFEAVWIAVLWWTRTRVLGDGVYRLPGVRRIRRGACERRVKALLNKLEQRGVRAEYRPDQKQLIDRWHRIVAGRCVSVVLQAVPLLITVLPYWWTTSLDRTTDTPFWMFAAVAGFGTVSLTLMAADVRATAVSDAAGVVTVEAIGFLELLLVPARRRAQDSALDVHGRQFGRLCTALRAQARHGTRTMPPTTRDRVRATTERLIVALDDANERYLLGEGADREGALRDLARLVAGALRQSCPPRAVRDSLMIVDPRLLADVSESDQVGAAAEPLRTRMLAAAGRLAVAAGLVTGAFLVPGGEAVSGLLVAAGVSSVAAIWPHLREALHRGGLLVGDSSTAWEPDSAAEDPRRPAPSTSTCCPHCSNRSSVTTESRTVG</sequence>
<feature type="region of interest" description="Disordered" evidence="1">
    <location>
        <begin position="357"/>
        <end position="395"/>
    </location>
</feature>
<feature type="transmembrane region" description="Helical" evidence="2">
    <location>
        <begin position="88"/>
        <end position="111"/>
    </location>
</feature>